<name>A0AAV4Q461_9ARAC</name>
<sequence length="74" mass="8893">MPWSDEKLILANRVPKLFIFSFSTSPGIRSFQHLHQLRLRPNPLSLKIKQEFYAPKEPWEIRVPQRKDDSIKYE</sequence>
<evidence type="ECO:0000313" key="2">
    <source>
        <dbReference type="Proteomes" id="UP001054837"/>
    </source>
</evidence>
<evidence type="ECO:0000313" key="1">
    <source>
        <dbReference type="EMBL" id="GIY04733.1"/>
    </source>
</evidence>
<dbReference type="AlphaFoldDB" id="A0AAV4Q461"/>
<proteinExistence type="predicted"/>
<evidence type="ECO:0008006" key="3">
    <source>
        <dbReference type="Google" id="ProtNLM"/>
    </source>
</evidence>
<dbReference type="Proteomes" id="UP001054837">
    <property type="component" value="Unassembled WGS sequence"/>
</dbReference>
<protein>
    <recommendedName>
        <fullName evidence="3">Ribosomal protein L33</fullName>
    </recommendedName>
</protein>
<organism evidence="1 2">
    <name type="scientific">Caerostris darwini</name>
    <dbReference type="NCBI Taxonomy" id="1538125"/>
    <lineage>
        <taxon>Eukaryota</taxon>
        <taxon>Metazoa</taxon>
        <taxon>Ecdysozoa</taxon>
        <taxon>Arthropoda</taxon>
        <taxon>Chelicerata</taxon>
        <taxon>Arachnida</taxon>
        <taxon>Araneae</taxon>
        <taxon>Araneomorphae</taxon>
        <taxon>Entelegynae</taxon>
        <taxon>Araneoidea</taxon>
        <taxon>Araneidae</taxon>
        <taxon>Caerostris</taxon>
    </lineage>
</organism>
<accession>A0AAV4Q461</accession>
<comment type="caution">
    <text evidence="1">The sequence shown here is derived from an EMBL/GenBank/DDBJ whole genome shotgun (WGS) entry which is preliminary data.</text>
</comment>
<keyword evidence="2" id="KW-1185">Reference proteome</keyword>
<reference evidence="1 2" key="1">
    <citation type="submission" date="2021-06" db="EMBL/GenBank/DDBJ databases">
        <title>Caerostris darwini draft genome.</title>
        <authorList>
            <person name="Kono N."/>
            <person name="Arakawa K."/>
        </authorList>
    </citation>
    <scope>NUCLEOTIDE SEQUENCE [LARGE SCALE GENOMIC DNA]</scope>
</reference>
<dbReference type="EMBL" id="BPLQ01003970">
    <property type="protein sequence ID" value="GIY04733.1"/>
    <property type="molecule type" value="Genomic_DNA"/>
</dbReference>
<gene>
    <name evidence="1" type="ORF">CDAR_496451</name>
</gene>